<feature type="modified residue" description="2',4',5'-topaquinone" evidence="7">
    <location>
        <position position="456"/>
    </location>
</feature>
<comment type="caution">
    <text evidence="13">The sequence shown here is derived from an EMBL/GenBank/DDBJ whole genome shotgun (WGS) entry which is preliminary data.</text>
</comment>
<dbReference type="SUPFAM" id="SSF54416">
    <property type="entry name" value="Amine oxidase N-terminal region"/>
    <property type="match status" value="2"/>
</dbReference>
<gene>
    <name evidence="13" type="primary">Aoc1</name>
    <name evidence="13" type="ORF">HALALB_R05041</name>
</gene>
<feature type="non-terminal residue" evidence="13">
    <location>
        <position position="719"/>
    </location>
</feature>
<dbReference type="PANTHER" id="PTHR10638">
    <property type="entry name" value="COPPER AMINE OXIDASE"/>
    <property type="match status" value="1"/>
</dbReference>
<comment type="PTM">
    <text evidence="7 8">Topaquinone (TPQ) is generated by copper-dependent autoxidation of a specific tyrosyl residue.</text>
</comment>
<evidence type="ECO:0000259" key="11">
    <source>
        <dbReference type="Pfam" id="PF02727"/>
    </source>
</evidence>
<keyword evidence="3 6" id="KW-0801">TPQ</keyword>
<feature type="active site" description="Proton acceptor" evidence="6">
    <location>
        <position position="368"/>
    </location>
</feature>
<feature type="domain" description="Copper amine oxidase catalytic" evidence="10">
    <location>
        <begin position="583"/>
        <end position="671"/>
    </location>
</feature>
<feature type="active site" description="Schiff-base intermediate with substrate; via topaquinone" evidence="6">
    <location>
        <position position="456"/>
    </location>
</feature>
<evidence type="ECO:0000256" key="2">
    <source>
        <dbReference type="ARBA" id="ARBA00022723"/>
    </source>
</evidence>
<keyword evidence="4 8" id="KW-0560">Oxidoreductase</keyword>
<accession>A0A7K7MZH0</accession>
<dbReference type="InterPro" id="IPR036460">
    <property type="entry name" value="Cu_amine_oxidase_C_sf"/>
</dbReference>
<dbReference type="InterPro" id="IPR049947">
    <property type="entry name" value="Cu_Am_Ox_Cu-bd"/>
</dbReference>
<evidence type="ECO:0000256" key="5">
    <source>
        <dbReference type="ARBA" id="ARBA00023008"/>
    </source>
</evidence>
<dbReference type="GO" id="GO:0009308">
    <property type="term" value="P:amine metabolic process"/>
    <property type="evidence" value="ECO:0007669"/>
    <property type="project" value="UniProtKB-UniRule"/>
</dbReference>
<evidence type="ECO:0000259" key="10">
    <source>
        <dbReference type="Pfam" id="PF01179"/>
    </source>
</evidence>
<dbReference type="PRINTS" id="PR00766">
    <property type="entry name" value="CUDAOXIDASE"/>
</dbReference>
<evidence type="ECO:0000256" key="3">
    <source>
        <dbReference type="ARBA" id="ARBA00022772"/>
    </source>
</evidence>
<feature type="domain" description="Copper amine oxidase N3-terminal" evidence="12">
    <location>
        <begin position="144"/>
        <end position="243"/>
    </location>
</feature>
<dbReference type="OrthoDB" id="5379943at2759"/>
<feature type="signal peptide" evidence="9">
    <location>
        <begin position="1"/>
        <end position="18"/>
    </location>
</feature>
<dbReference type="Pfam" id="PF02728">
    <property type="entry name" value="Cu_amine_oxidN3"/>
    <property type="match status" value="1"/>
</dbReference>
<feature type="chain" id="PRO_5029653435" description="Amine oxidase" evidence="9">
    <location>
        <begin position="19"/>
        <end position="719"/>
    </location>
</feature>
<evidence type="ECO:0000313" key="14">
    <source>
        <dbReference type="Proteomes" id="UP000585422"/>
    </source>
</evidence>
<dbReference type="Pfam" id="PF02727">
    <property type="entry name" value="Cu_amine_oxidN2"/>
    <property type="match status" value="1"/>
</dbReference>
<protein>
    <recommendedName>
        <fullName evidence="8">Amine oxidase</fullName>
        <ecNumber evidence="8">1.4.3.-</ecNumber>
    </recommendedName>
</protein>
<feature type="non-terminal residue" evidence="13">
    <location>
        <position position="1"/>
    </location>
</feature>
<keyword evidence="14" id="KW-1185">Reference proteome</keyword>
<dbReference type="GO" id="GO:0005886">
    <property type="term" value="C:plasma membrane"/>
    <property type="evidence" value="ECO:0007669"/>
    <property type="project" value="TreeGrafter"/>
</dbReference>
<reference evidence="13 14" key="1">
    <citation type="submission" date="2019-09" db="EMBL/GenBank/DDBJ databases">
        <title>Bird 10,000 Genomes (B10K) Project - Family phase.</title>
        <authorList>
            <person name="Zhang G."/>
        </authorList>
    </citation>
    <scope>NUCLEOTIDE SEQUENCE [LARGE SCALE GENOMIC DNA]</scope>
    <source>
        <strain evidence="13">OUT-0040</strain>
        <tissue evidence="13">Blood</tissue>
    </source>
</reference>
<keyword evidence="5 8" id="KW-0186">Copper</keyword>
<dbReference type="PROSITE" id="PS01165">
    <property type="entry name" value="COPPER_AMINE_OXID_2"/>
    <property type="match status" value="1"/>
</dbReference>
<evidence type="ECO:0000256" key="6">
    <source>
        <dbReference type="PIRSR" id="PIRSR600269-50"/>
    </source>
</evidence>
<comment type="cofactor">
    <cofactor evidence="8">
        <name>Cu cation</name>
        <dbReference type="ChEBI" id="CHEBI:23378"/>
    </cofactor>
    <text evidence="8">Contains 1 topaquinone per subunit.</text>
</comment>
<dbReference type="InterPro" id="IPR015798">
    <property type="entry name" value="Cu_amine_oxidase_C"/>
</dbReference>
<dbReference type="Gene3D" id="3.10.450.40">
    <property type="match status" value="2"/>
</dbReference>
<dbReference type="EC" id="1.4.3.-" evidence="8"/>
<keyword evidence="9" id="KW-0732">Signal</keyword>
<dbReference type="GO" id="GO:0048038">
    <property type="term" value="F:quinone binding"/>
    <property type="evidence" value="ECO:0007669"/>
    <property type="project" value="InterPro"/>
</dbReference>
<dbReference type="PROSITE" id="PS01164">
    <property type="entry name" value="COPPER_AMINE_OXID_1"/>
    <property type="match status" value="1"/>
</dbReference>
<evidence type="ECO:0000313" key="13">
    <source>
        <dbReference type="EMBL" id="NWZ48700.1"/>
    </source>
</evidence>
<feature type="domain" description="Copper amine oxidase N2-terminal" evidence="11">
    <location>
        <begin position="43"/>
        <end position="127"/>
    </location>
</feature>
<evidence type="ECO:0000256" key="9">
    <source>
        <dbReference type="SAM" id="SignalP"/>
    </source>
</evidence>
<evidence type="ECO:0000256" key="4">
    <source>
        <dbReference type="ARBA" id="ARBA00023002"/>
    </source>
</evidence>
<evidence type="ECO:0000259" key="12">
    <source>
        <dbReference type="Pfam" id="PF02728"/>
    </source>
</evidence>
<dbReference type="SUPFAM" id="SSF49998">
    <property type="entry name" value="Amine oxidase catalytic domain"/>
    <property type="match status" value="1"/>
</dbReference>
<dbReference type="InterPro" id="IPR016182">
    <property type="entry name" value="Cu_amine_oxidase_N-reg"/>
</dbReference>
<dbReference type="FunFam" id="3.10.450.40:FF:000022">
    <property type="entry name" value="Amine oxidase"/>
    <property type="match status" value="1"/>
</dbReference>
<feature type="domain" description="Copper amine oxidase catalytic" evidence="10">
    <location>
        <begin position="296"/>
        <end position="533"/>
    </location>
</feature>
<dbReference type="GO" id="GO:0046677">
    <property type="term" value="P:response to antibiotic"/>
    <property type="evidence" value="ECO:0007669"/>
    <property type="project" value="TreeGrafter"/>
</dbReference>
<dbReference type="Proteomes" id="UP000585422">
    <property type="component" value="Unassembled WGS sequence"/>
</dbReference>
<dbReference type="Gene3D" id="2.70.98.20">
    <property type="entry name" value="Copper amine oxidase, catalytic domain"/>
    <property type="match status" value="2"/>
</dbReference>
<sequence>MWLLWLAWVLPVLGIAASSSPSPNPTAPPLDQASIFADLTPAELRAVRTFLMSRPELGLSPSRRGPLAKNTLFLVELLPPKKRLALHYLDRGGPRPQRQARAVIFFGAQAEPNVTEFAVGPLPRPSSYRPLRFKGGRAVPFTARPMTQLEYELLHRTLAEAMEPLYRLLRDSTGFWYHNCSRHCLTFSDIAPRGLASGERRSWLILQRFVEGFFLHPVGLEVLVDHRDPDPRRWAVQRLWYNGQYFSSPQELAEQYERGTLAVARLAEPPFQQLFSSYEPRGRFTTGTPTEVHGAKVCEPQGQRYRLRGNQLEYGGWSLAFRLRSSAGLQLFDLRFNGERLAYEVSVQEAIAFYGGHTPAAMQTKYMDAGWGMGSVTYELARGIDCPDTATYLDAHHFYDADGPVRFSHAICIFELPTGVPLRRHFDSDFQGGFHFYAGLEGQALVLRTTSTVYNYDYIWDFLLYPNGVMEAKVHATGFIHATFYTPQGRRYGSRVHSHVLGNLHTHLVHYKVDLDIAGTGNSFETMDVRFENISNPWSPGARVVQPPGRGGRWVIPPPWHPHNVGLLLAPGNGPDPAPVPCRYHLAVTRHHENEPTSSSIYAQNDPWEPLVSFEGFLRNNETIEDQDLVAWVTVGFLHVPHAEDIPNTATPGNAVGFFLRPFNFFDEDPSVASRSPVIIRPLDPPTFSQLEIQRWTPASPGPCVAPGPFTYNGTYRQE</sequence>
<dbReference type="GO" id="GO:0008131">
    <property type="term" value="F:primary methylamine oxidase activity"/>
    <property type="evidence" value="ECO:0007669"/>
    <property type="project" value="InterPro"/>
</dbReference>
<evidence type="ECO:0000256" key="7">
    <source>
        <dbReference type="PIRSR" id="PIRSR600269-51"/>
    </source>
</evidence>
<evidence type="ECO:0000256" key="1">
    <source>
        <dbReference type="ARBA" id="ARBA00007983"/>
    </source>
</evidence>
<dbReference type="EMBL" id="VZSQ01000030">
    <property type="protein sequence ID" value="NWZ48700.1"/>
    <property type="molecule type" value="Genomic_DNA"/>
</dbReference>
<dbReference type="AlphaFoldDB" id="A0A7K7MZH0"/>
<name>A0A7K7MZH0_HALAL</name>
<dbReference type="FunFam" id="3.10.450.40:FF:000007">
    <property type="entry name" value="Amine oxidase"/>
    <property type="match status" value="1"/>
</dbReference>
<proteinExistence type="inferred from homology"/>
<dbReference type="InterPro" id="IPR049948">
    <property type="entry name" value="Cu_Am_ox_TPQ-bd"/>
</dbReference>
<comment type="similarity">
    <text evidence="1 8">Belongs to the copper/topaquinone oxidase family.</text>
</comment>
<organism evidence="13 14">
    <name type="scientific">Haliaeetus albicilla</name>
    <name type="common">White-tailed sea-eagle</name>
    <name type="synonym">Falco albicilla</name>
    <dbReference type="NCBI Taxonomy" id="8969"/>
    <lineage>
        <taxon>Eukaryota</taxon>
        <taxon>Metazoa</taxon>
        <taxon>Chordata</taxon>
        <taxon>Craniata</taxon>
        <taxon>Vertebrata</taxon>
        <taxon>Euteleostomi</taxon>
        <taxon>Archelosauria</taxon>
        <taxon>Archosauria</taxon>
        <taxon>Dinosauria</taxon>
        <taxon>Saurischia</taxon>
        <taxon>Theropoda</taxon>
        <taxon>Coelurosauria</taxon>
        <taxon>Aves</taxon>
        <taxon>Neognathae</taxon>
        <taxon>Neoaves</taxon>
        <taxon>Telluraves</taxon>
        <taxon>Accipitrimorphae</taxon>
        <taxon>Accipitriformes</taxon>
        <taxon>Accipitridae</taxon>
        <taxon>Accipitrinae</taxon>
        <taxon>Haliaeetus</taxon>
    </lineage>
</organism>
<keyword evidence="2 8" id="KW-0479">Metal-binding</keyword>
<dbReference type="InterPro" id="IPR015802">
    <property type="entry name" value="Cu_amine_oxidase_N3"/>
</dbReference>
<dbReference type="Pfam" id="PF01179">
    <property type="entry name" value="Cu_amine_oxid"/>
    <property type="match status" value="2"/>
</dbReference>
<dbReference type="PANTHER" id="PTHR10638:SF3">
    <property type="entry name" value="AMILORIDE-SENSITIVE AMINE OXIDASE [COPPER-CONTAINING]"/>
    <property type="match status" value="1"/>
</dbReference>
<dbReference type="InterPro" id="IPR000269">
    <property type="entry name" value="Cu_amine_oxidase"/>
</dbReference>
<dbReference type="GO" id="GO:0052597">
    <property type="term" value="F:diamine oxidase activity"/>
    <property type="evidence" value="ECO:0007669"/>
    <property type="project" value="TreeGrafter"/>
</dbReference>
<evidence type="ECO:0000256" key="8">
    <source>
        <dbReference type="RuleBase" id="RU000672"/>
    </source>
</evidence>
<dbReference type="InterPro" id="IPR015800">
    <property type="entry name" value="Cu_amine_oxidase_N2"/>
</dbReference>
<dbReference type="GO" id="GO:0005507">
    <property type="term" value="F:copper ion binding"/>
    <property type="evidence" value="ECO:0007669"/>
    <property type="project" value="InterPro"/>
</dbReference>